<dbReference type="Gene3D" id="1.10.10.1070">
    <property type="entry name" value="Zinc finger, BED domain-containing"/>
    <property type="match status" value="1"/>
</dbReference>
<feature type="domain" description="BED-type" evidence="10">
    <location>
        <begin position="4"/>
        <end position="56"/>
    </location>
</feature>
<evidence type="ECO:0000256" key="1">
    <source>
        <dbReference type="ARBA" id="ARBA00004123"/>
    </source>
</evidence>
<dbReference type="PROSITE" id="PS50808">
    <property type="entry name" value="ZF_BED"/>
    <property type="match status" value="1"/>
</dbReference>
<comment type="caution">
    <text evidence="11">The sequence shown here is derived from an EMBL/GenBank/DDBJ whole genome shotgun (WGS) entry which is preliminary data.</text>
</comment>
<evidence type="ECO:0000256" key="5">
    <source>
        <dbReference type="ARBA" id="ARBA00023015"/>
    </source>
</evidence>
<dbReference type="GO" id="GO:0009791">
    <property type="term" value="P:post-embryonic development"/>
    <property type="evidence" value="ECO:0007669"/>
    <property type="project" value="UniProtKB-ARBA"/>
</dbReference>
<dbReference type="EMBL" id="CARXXK010001144">
    <property type="protein sequence ID" value="CAI6374020.1"/>
    <property type="molecule type" value="Genomic_DNA"/>
</dbReference>
<dbReference type="GO" id="GO:0003677">
    <property type="term" value="F:DNA binding"/>
    <property type="evidence" value="ECO:0007669"/>
    <property type="project" value="UniProtKB-KW"/>
</dbReference>
<evidence type="ECO:0000259" key="10">
    <source>
        <dbReference type="PROSITE" id="PS50808"/>
    </source>
</evidence>
<dbReference type="Pfam" id="PF02892">
    <property type="entry name" value="zf-BED"/>
    <property type="match status" value="1"/>
</dbReference>
<dbReference type="InterPro" id="IPR036236">
    <property type="entry name" value="Znf_C2H2_sf"/>
</dbReference>
<evidence type="ECO:0000256" key="3">
    <source>
        <dbReference type="ARBA" id="ARBA00022771"/>
    </source>
</evidence>
<dbReference type="PANTHER" id="PTHR46481">
    <property type="entry name" value="ZINC FINGER BED DOMAIN-CONTAINING PROTEIN 4"/>
    <property type="match status" value="1"/>
</dbReference>
<evidence type="ECO:0000256" key="4">
    <source>
        <dbReference type="ARBA" id="ARBA00022833"/>
    </source>
</evidence>
<dbReference type="InterPro" id="IPR012337">
    <property type="entry name" value="RNaseH-like_sf"/>
</dbReference>
<dbReference type="Pfam" id="PF05699">
    <property type="entry name" value="Dimer_Tnp_hAT"/>
    <property type="match status" value="1"/>
</dbReference>
<sequence>MFKKNRSFVWDYFTKNPNAIDSATCRICKKSYKRSNSTSNLIDHLKRDHMTILERDGIFSVHQTHQRASTNELPNNNVSVTTELSGQSVESVSVSDQRTVTNETIVTSKRLSQSELPSKRQKQLTLSNRFGAPSDQQVQYFTTAIVKMIAEDLQPVSIVENTGFRNLVQLLDSRYKIPNRRTLTRSIIPNLYEETRTKVHSLLAQSKYVSITTDIWTSINTDSFITITAHFVQGDKLNTVVLCTKKLLNNHTGENLAEVLLTEFNKWDIQSKIAGIVTDGGSNIKAAVRLMNLPHIPCTAHKLNLIVSQALMTNIDYDDQVSFEDNDADQIKFLLKKCRSIVGFFKRSEVGNRHLVEKQKQLGRTNTLKLKQDVRTRWNSTLVMLERLFKLKEPVTIVLMSLRDGQSNLTPSQWDVVEDIIPLLQPFDKMTVELSYEKAPTISKVIPLVRGLQNTLSKKKNPRTSQGKFLREQLLNNVRNRFQSLEKLLPIPYYANAAFLDPRSKKACFTNQQNANDAEASIISEIVGLVQNQTTVLDEAVDEAEVNESESEESLWSFLTEKVNSIQSQTTNRSNAIILVKQYLGMPYQNLSCNLIQYWQHHKDVLSPLSDIALKYATIPATSVPSERIFSKTGQIMSERRNRLLPDNLDKLIFLNKNMNVE</sequence>
<evidence type="ECO:0000313" key="11">
    <source>
        <dbReference type="EMBL" id="CAI6374020.1"/>
    </source>
</evidence>
<proteinExistence type="predicted"/>
<dbReference type="GO" id="GO:0008270">
    <property type="term" value="F:zinc ion binding"/>
    <property type="evidence" value="ECO:0007669"/>
    <property type="project" value="UniProtKB-KW"/>
</dbReference>
<accession>A0AAV0XZK3</accession>
<keyword evidence="12" id="KW-1185">Reference proteome</keyword>
<keyword evidence="6" id="KW-0238">DNA-binding</keyword>
<evidence type="ECO:0000256" key="9">
    <source>
        <dbReference type="PROSITE-ProRule" id="PRU00027"/>
    </source>
</evidence>
<dbReference type="Proteomes" id="UP001160148">
    <property type="component" value="Unassembled WGS sequence"/>
</dbReference>
<dbReference type="SUPFAM" id="SSF57667">
    <property type="entry name" value="beta-beta-alpha zinc fingers"/>
    <property type="match status" value="1"/>
</dbReference>
<keyword evidence="3 9" id="KW-0863">Zinc-finger</keyword>
<dbReference type="AlphaFoldDB" id="A0AAV0XZK3"/>
<evidence type="ECO:0000256" key="8">
    <source>
        <dbReference type="ARBA" id="ARBA00023242"/>
    </source>
</evidence>
<keyword evidence="5" id="KW-0805">Transcription regulation</keyword>
<evidence type="ECO:0000256" key="2">
    <source>
        <dbReference type="ARBA" id="ARBA00022723"/>
    </source>
</evidence>
<dbReference type="GO" id="GO:0046983">
    <property type="term" value="F:protein dimerization activity"/>
    <property type="evidence" value="ECO:0007669"/>
    <property type="project" value="InterPro"/>
</dbReference>
<dbReference type="InterPro" id="IPR003656">
    <property type="entry name" value="Znf_BED"/>
</dbReference>
<comment type="subcellular location">
    <subcellularLocation>
        <location evidence="1">Nucleus</location>
    </subcellularLocation>
</comment>
<dbReference type="PANTHER" id="PTHR46481:SF10">
    <property type="entry name" value="ZINC FINGER BED DOMAIN-CONTAINING PROTEIN 39"/>
    <property type="match status" value="1"/>
</dbReference>
<dbReference type="SUPFAM" id="SSF53098">
    <property type="entry name" value="Ribonuclease H-like"/>
    <property type="match status" value="1"/>
</dbReference>
<keyword evidence="8" id="KW-0539">Nucleus</keyword>
<organism evidence="11 12">
    <name type="scientific">Macrosiphum euphorbiae</name>
    <name type="common">potato aphid</name>
    <dbReference type="NCBI Taxonomy" id="13131"/>
    <lineage>
        <taxon>Eukaryota</taxon>
        <taxon>Metazoa</taxon>
        <taxon>Ecdysozoa</taxon>
        <taxon>Arthropoda</taxon>
        <taxon>Hexapoda</taxon>
        <taxon>Insecta</taxon>
        <taxon>Pterygota</taxon>
        <taxon>Neoptera</taxon>
        <taxon>Paraneoptera</taxon>
        <taxon>Hemiptera</taxon>
        <taxon>Sternorrhyncha</taxon>
        <taxon>Aphidomorpha</taxon>
        <taxon>Aphidoidea</taxon>
        <taxon>Aphididae</taxon>
        <taxon>Macrosiphini</taxon>
        <taxon>Macrosiphum</taxon>
    </lineage>
</organism>
<keyword evidence="2" id="KW-0479">Metal-binding</keyword>
<dbReference type="SUPFAM" id="SSF140996">
    <property type="entry name" value="Hermes dimerisation domain"/>
    <property type="match status" value="1"/>
</dbReference>
<evidence type="ECO:0000256" key="7">
    <source>
        <dbReference type="ARBA" id="ARBA00023163"/>
    </source>
</evidence>
<dbReference type="SMART" id="SM00614">
    <property type="entry name" value="ZnF_BED"/>
    <property type="match status" value="1"/>
</dbReference>
<gene>
    <name evidence="11" type="ORF">MEUPH1_LOCUS27684</name>
</gene>
<keyword evidence="7" id="KW-0804">Transcription</keyword>
<keyword evidence="4" id="KW-0862">Zinc</keyword>
<evidence type="ECO:0000313" key="12">
    <source>
        <dbReference type="Proteomes" id="UP001160148"/>
    </source>
</evidence>
<evidence type="ECO:0000256" key="6">
    <source>
        <dbReference type="ARBA" id="ARBA00023125"/>
    </source>
</evidence>
<dbReference type="InterPro" id="IPR052035">
    <property type="entry name" value="ZnF_BED_domain_contain"/>
</dbReference>
<dbReference type="InterPro" id="IPR008906">
    <property type="entry name" value="HATC_C_dom"/>
</dbReference>
<dbReference type="GO" id="GO:0005634">
    <property type="term" value="C:nucleus"/>
    <property type="evidence" value="ECO:0007669"/>
    <property type="project" value="UniProtKB-SubCell"/>
</dbReference>
<protein>
    <recommendedName>
        <fullName evidence="10">BED-type domain-containing protein</fullName>
    </recommendedName>
</protein>
<reference evidence="11 12" key="1">
    <citation type="submission" date="2023-01" db="EMBL/GenBank/DDBJ databases">
        <authorList>
            <person name="Whitehead M."/>
        </authorList>
    </citation>
    <scope>NUCLEOTIDE SEQUENCE [LARGE SCALE GENOMIC DNA]</scope>
</reference>
<name>A0AAV0XZK3_9HEMI</name>